<dbReference type="InterPro" id="IPR016047">
    <property type="entry name" value="M23ase_b-sheet_dom"/>
</dbReference>
<name>A0A4R8DRW3_9BACT</name>
<dbReference type="SUPFAM" id="SSF51261">
    <property type="entry name" value="Duplicated hybrid motif"/>
    <property type="match status" value="1"/>
</dbReference>
<dbReference type="CDD" id="cd12797">
    <property type="entry name" value="M23_peptidase"/>
    <property type="match status" value="1"/>
</dbReference>
<organism evidence="2 3">
    <name type="scientific">Dinghuibacter silviterrae</name>
    <dbReference type="NCBI Taxonomy" id="1539049"/>
    <lineage>
        <taxon>Bacteria</taxon>
        <taxon>Pseudomonadati</taxon>
        <taxon>Bacteroidota</taxon>
        <taxon>Chitinophagia</taxon>
        <taxon>Chitinophagales</taxon>
        <taxon>Chitinophagaceae</taxon>
        <taxon>Dinghuibacter</taxon>
    </lineage>
</organism>
<dbReference type="Pfam" id="PF01551">
    <property type="entry name" value="Peptidase_M23"/>
    <property type="match status" value="1"/>
</dbReference>
<dbReference type="GO" id="GO:0004222">
    <property type="term" value="F:metalloendopeptidase activity"/>
    <property type="evidence" value="ECO:0007669"/>
    <property type="project" value="TreeGrafter"/>
</dbReference>
<dbReference type="PANTHER" id="PTHR21666:SF270">
    <property type="entry name" value="MUREIN HYDROLASE ACTIVATOR ENVC"/>
    <property type="match status" value="1"/>
</dbReference>
<dbReference type="RefSeq" id="WP_133991489.1">
    <property type="nucleotide sequence ID" value="NZ_SODV01000001.1"/>
</dbReference>
<evidence type="ECO:0000313" key="2">
    <source>
        <dbReference type="EMBL" id="TDX00165.1"/>
    </source>
</evidence>
<feature type="domain" description="M23ase beta-sheet core" evidence="1">
    <location>
        <begin position="101"/>
        <end position="209"/>
    </location>
</feature>
<dbReference type="Gene3D" id="2.70.70.10">
    <property type="entry name" value="Glucose Permease (Domain IIA)"/>
    <property type="match status" value="1"/>
</dbReference>
<comment type="caution">
    <text evidence="2">The sequence shown here is derived from an EMBL/GenBank/DDBJ whole genome shotgun (WGS) entry which is preliminary data.</text>
</comment>
<protein>
    <submittedName>
        <fullName evidence="2">Peptidase M23-like protein</fullName>
    </submittedName>
</protein>
<evidence type="ECO:0000313" key="3">
    <source>
        <dbReference type="Proteomes" id="UP000294498"/>
    </source>
</evidence>
<dbReference type="EMBL" id="SODV01000001">
    <property type="protein sequence ID" value="TDX00165.1"/>
    <property type="molecule type" value="Genomic_DNA"/>
</dbReference>
<sequence>MNPKPLETFQRALEAGFQPVVPFHPGVDRISPLDLSAANVDLTDSVYDDLDKFNAFIEETRVRSGARYLVGGYGELRKIYGISPLFDEALRDGAAAAEPRRFHLGIDIWGPAGTPVYVPVAGRIHSLAWNGARGDYGGTIILEHGLLEYGSPGQGSPGAHWYSLYGHLSKASLEGKREDDVFTAGAELAAFGEPAENGWWPPHLHLQVILDLQGMKGDYPGVCRYSERESYLRNCPNPVGLLTFMRS</sequence>
<dbReference type="InterPro" id="IPR011055">
    <property type="entry name" value="Dup_hybrid_motif"/>
</dbReference>
<accession>A0A4R8DRW3</accession>
<dbReference type="Proteomes" id="UP000294498">
    <property type="component" value="Unassembled WGS sequence"/>
</dbReference>
<dbReference type="InterPro" id="IPR050570">
    <property type="entry name" value="Cell_wall_metabolism_enzyme"/>
</dbReference>
<dbReference type="OrthoDB" id="9801052at2"/>
<gene>
    <name evidence="2" type="ORF">EDB95_1182</name>
</gene>
<keyword evidence="3" id="KW-1185">Reference proteome</keyword>
<proteinExistence type="predicted"/>
<reference evidence="2 3" key="1">
    <citation type="submission" date="2019-03" db="EMBL/GenBank/DDBJ databases">
        <title>Genomic Encyclopedia of Type Strains, Phase IV (KMG-IV): sequencing the most valuable type-strain genomes for metagenomic binning, comparative biology and taxonomic classification.</title>
        <authorList>
            <person name="Goeker M."/>
        </authorList>
    </citation>
    <scope>NUCLEOTIDE SEQUENCE [LARGE SCALE GENOMIC DNA]</scope>
    <source>
        <strain evidence="2 3">DSM 100059</strain>
    </source>
</reference>
<evidence type="ECO:0000259" key="1">
    <source>
        <dbReference type="Pfam" id="PF01551"/>
    </source>
</evidence>
<dbReference type="AlphaFoldDB" id="A0A4R8DRW3"/>
<dbReference type="PANTHER" id="PTHR21666">
    <property type="entry name" value="PEPTIDASE-RELATED"/>
    <property type="match status" value="1"/>
</dbReference>